<keyword evidence="6" id="KW-0564">Palmitate</keyword>
<evidence type="ECO:0000256" key="7">
    <source>
        <dbReference type="ARBA" id="ARBA00023288"/>
    </source>
</evidence>
<keyword evidence="3" id="KW-0309">Germination</keyword>
<accession>A0A0B0IHS3</accession>
<dbReference type="InterPro" id="IPR046953">
    <property type="entry name" value="Spore_GerAC-like_C"/>
</dbReference>
<dbReference type="eggNOG" id="ENOG502ZC2A">
    <property type="taxonomic scope" value="Bacteria"/>
</dbReference>
<dbReference type="PANTHER" id="PTHR35789:SF1">
    <property type="entry name" value="SPORE GERMINATION PROTEIN B3"/>
    <property type="match status" value="1"/>
</dbReference>
<dbReference type="Pfam" id="PF05504">
    <property type="entry name" value="Spore_GerAC"/>
    <property type="match status" value="1"/>
</dbReference>
<evidence type="ECO:0000256" key="6">
    <source>
        <dbReference type="ARBA" id="ARBA00023139"/>
    </source>
</evidence>
<keyword evidence="11" id="KW-1185">Reference proteome</keyword>
<evidence type="ECO:0000256" key="2">
    <source>
        <dbReference type="ARBA" id="ARBA00007886"/>
    </source>
</evidence>
<comment type="similarity">
    <text evidence="2">Belongs to the GerABKC lipoprotein family.</text>
</comment>
<keyword evidence="4" id="KW-0732">Signal</keyword>
<dbReference type="Pfam" id="PF25198">
    <property type="entry name" value="Spore_GerAC_N"/>
    <property type="match status" value="1"/>
</dbReference>
<gene>
    <name evidence="10" type="ORF">LQ50_10355</name>
</gene>
<evidence type="ECO:0000313" key="11">
    <source>
        <dbReference type="Proteomes" id="UP000030832"/>
    </source>
</evidence>
<dbReference type="InterPro" id="IPR008844">
    <property type="entry name" value="Spore_GerAC-like"/>
</dbReference>
<comment type="subcellular location">
    <subcellularLocation>
        <location evidence="1">Membrane</location>
        <topology evidence="1">Lipid-anchor</topology>
    </subcellularLocation>
</comment>
<evidence type="ECO:0000256" key="5">
    <source>
        <dbReference type="ARBA" id="ARBA00023136"/>
    </source>
</evidence>
<dbReference type="OrthoDB" id="2592518at2"/>
<dbReference type="PANTHER" id="PTHR35789">
    <property type="entry name" value="SPORE GERMINATION PROTEIN B3"/>
    <property type="match status" value="1"/>
</dbReference>
<evidence type="ECO:0000259" key="8">
    <source>
        <dbReference type="Pfam" id="PF05504"/>
    </source>
</evidence>
<dbReference type="STRING" id="333138.LQ50_10355"/>
<dbReference type="InterPro" id="IPR038501">
    <property type="entry name" value="Spore_GerAC_C_sf"/>
</dbReference>
<comment type="caution">
    <text evidence="10">The sequence shown here is derived from an EMBL/GenBank/DDBJ whole genome shotgun (WGS) entry which is preliminary data.</text>
</comment>
<dbReference type="Proteomes" id="UP000030832">
    <property type="component" value="Unassembled WGS sequence"/>
</dbReference>
<dbReference type="AlphaFoldDB" id="A0A0B0IHS3"/>
<keyword evidence="5" id="KW-0472">Membrane</keyword>
<evidence type="ECO:0000256" key="3">
    <source>
        <dbReference type="ARBA" id="ARBA00022544"/>
    </source>
</evidence>
<dbReference type="EMBL" id="JRJU01000010">
    <property type="protein sequence ID" value="KHF40382.1"/>
    <property type="molecule type" value="Genomic_DNA"/>
</dbReference>
<evidence type="ECO:0000259" key="9">
    <source>
        <dbReference type="Pfam" id="PF25198"/>
    </source>
</evidence>
<protein>
    <submittedName>
        <fullName evidence="10">Uncharacterized protein</fullName>
    </submittedName>
</protein>
<evidence type="ECO:0000313" key="10">
    <source>
        <dbReference type="EMBL" id="KHF40382.1"/>
    </source>
</evidence>
<dbReference type="NCBIfam" id="TIGR02887">
    <property type="entry name" value="spore_ger_x_C"/>
    <property type="match status" value="1"/>
</dbReference>
<dbReference type="GO" id="GO:0009847">
    <property type="term" value="P:spore germination"/>
    <property type="evidence" value="ECO:0007669"/>
    <property type="project" value="InterPro"/>
</dbReference>
<keyword evidence="7" id="KW-0449">Lipoprotein</keyword>
<evidence type="ECO:0000256" key="1">
    <source>
        <dbReference type="ARBA" id="ARBA00004635"/>
    </source>
</evidence>
<sequence length="368" mass="41459">MNIRLLCSLFFVLFVLSGCLETRIVDEVSMVRAAAFDLDEEKGFKFTVSFPTFPEQGQEEELQQGIISATGETTKGTRISLNKQSQKPIRFGQMRLLLFSQELAEDGVENAVDAMYRDPSVGNRIFLAVVEGNDAGSVIDSDLGIGELAGVYLPDLIEQNQDTSILPPTNMHEFLFSLYNDGRDPYLPMLGQTEEDRVSVIGTALFDRDKYHSHLDLNDSFILKMLIDSTRQAVQQFEVEYKGEKSFVVLQQLHSDVKVNLDKTKDVPVFSIDISIQGAIEDYDGKMNLDEANIITDMEKSIEDQIEMRGEELLVLFQEAGIDPVGMGEKYRSTTRNWDSEEWETTLYPSAEFRVQVNAEIIQSGAIE</sequence>
<feature type="domain" description="Spore germination protein N-terminal" evidence="9">
    <location>
        <begin position="23"/>
        <end position="190"/>
    </location>
</feature>
<dbReference type="PROSITE" id="PS51257">
    <property type="entry name" value="PROKAR_LIPOPROTEIN"/>
    <property type="match status" value="1"/>
</dbReference>
<evidence type="ECO:0000256" key="4">
    <source>
        <dbReference type="ARBA" id="ARBA00022729"/>
    </source>
</evidence>
<dbReference type="InterPro" id="IPR057336">
    <property type="entry name" value="GerAC_N"/>
</dbReference>
<name>A0A0B0IHS3_9BACI</name>
<organism evidence="10 11">
    <name type="scientific">Halalkalibacter okhensis</name>
    <dbReference type="NCBI Taxonomy" id="333138"/>
    <lineage>
        <taxon>Bacteria</taxon>
        <taxon>Bacillati</taxon>
        <taxon>Bacillota</taxon>
        <taxon>Bacilli</taxon>
        <taxon>Bacillales</taxon>
        <taxon>Bacillaceae</taxon>
        <taxon>Halalkalibacter</taxon>
    </lineage>
</organism>
<proteinExistence type="inferred from homology"/>
<reference evidence="10 11" key="1">
    <citation type="submission" date="2014-09" db="EMBL/GenBank/DDBJ databases">
        <title>Genome sequencing and annotation of Bacillus Okhensis strain Kh10-101T.</title>
        <authorList>
            <person name="Prakash J.S."/>
        </authorList>
    </citation>
    <scope>NUCLEOTIDE SEQUENCE [LARGE SCALE GENOMIC DNA]</scope>
    <source>
        <strain evidence="11">Kh10-101T</strain>
    </source>
</reference>
<dbReference type="Gene3D" id="3.30.300.210">
    <property type="entry name" value="Nutrient germinant receptor protein C, domain 3"/>
    <property type="match status" value="1"/>
</dbReference>
<dbReference type="GO" id="GO:0016020">
    <property type="term" value="C:membrane"/>
    <property type="evidence" value="ECO:0007669"/>
    <property type="project" value="UniProtKB-SubCell"/>
</dbReference>
<dbReference type="RefSeq" id="WP_034628603.1">
    <property type="nucleotide sequence ID" value="NZ_JRJU01000010.1"/>
</dbReference>
<feature type="domain" description="Spore germination GerAC-like C-terminal" evidence="8">
    <location>
        <begin position="202"/>
        <end position="365"/>
    </location>
</feature>